<comment type="caution">
    <text evidence="1">The sequence shown here is derived from an EMBL/GenBank/DDBJ whole genome shotgun (WGS) entry which is preliminary data.</text>
</comment>
<dbReference type="EMBL" id="LAZR01024435">
    <property type="protein sequence ID" value="KKL75140.1"/>
    <property type="molecule type" value="Genomic_DNA"/>
</dbReference>
<evidence type="ECO:0000313" key="1">
    <source>
        <dbReference type="EMBL" id="KKL75140.1"/>
    </source>
</evidence>
<reference evidence="1" key="1">
    <citation type="journal article" date="2015" name="Nature">
        <title>Complex archaea that bridge the gap between prokaryotes and eukaryotes.</title>
        <authorList>
            <person name="Spang A."/>
            <person name="Saw J.H."/>
            <person name="Jorgensen S.L."/>
            <person name="Zaremba-Niedzwiedzka K."/>
            <person name="Martijn J."/>
            <person name="Lind A.E."/>
            <person name="van Eijk R."/>
            <person name="Schleper C."/>
            <person name="Guy L."/>
            <person name="Ettema T.J."/>
        </authorList>
    </citation>
    <scope>NUCLEOTIDE SEQUENCE</scope>
</reference>
<name>A0A0F9H0I8_9ZZZZ</name>
<proteinExistence type="predicted"/>
<protein>
    <submittedName>
        <fullName evidence="1">Uncharacterized protein</fullName>
    </submittedName>
</protein>
<accession>A0A0F9H0I8</accession>
<organism evidence="1">
    <name type="scientific">marine sediment metagenome</name>
    <dbReference type="NCBI Taxonomy" id="412755"/>
    <lineage>
        <taxon>unclassified sequences</taxon>
        <taxon>metagenomes</taxon>
        <taxon>ecological metagenomes</taxon>
    </lineage>
</organism>
<gene>
    <name evidence="1" type="ORF">LCGC14_2057880</name>
</gene>
<sequence>MSVSALFVMKLIATETPDLGLDNADNVPFDHDIGVVNGTLIASSTVPATKASSDDINLVAGAATIDLTSLPGPLSTTVTFDGLKVQLVKIKCPTTNTGGVTFAVGAANGYNLFGADNASAERVEVMPGGSEMRQTPNNGEDVDATHKNIDVTGTGTEAFQIELVAG</sequence>
<dbReference type="AlphaFoldDB" id="A0A0F9H0I8"/>